<dbReference type="SUPFAM" id="SSF46626">
    <property type="entry name" value="Cytochrome c"/>
    <property type="match status" value="1"/>
</dbReference>
<proteinExistence type="predicted"/>
<feature type="signal peptide" evidence="1">
    <location>
        <begin position="1"/>
        <end position="22"/>
    </location>
</feature>
<evidence type="ECO:0000313" key="3">
    <source>
        <dbReference type="Proteomes" id="UP000715965"/>
    </source>
</evidence>
<comment type="caution">
    <text evidence="2">The sequence shown here is derived from an EMBL/GenBank/DDBJ whole genome shotgun (WGS) entry which is preliminary data.</text>
</comment>
<accession>A0ABR9SB58</accession>
<gene>
    <name evidence="2" type="ORF">IM725_03215</name>
</gene>
<organism evidence="2 3">
    <name type="scientific">Ramlibacter aquaticus</name>
    <dbReference type="NCBI Taxonomy" id="2780094"/>
    <lineage>
        <taxon>Bacteria</taxon>
        <taxon>Pseudomonadati</taxon>
        <taxon>Pseudomonadota</taxon>
        <taxon>Betaproteobacteria</taxon>
        <taxon>Burkholderiales</taxon>
        <taxon>Comamonadaceae</taxon>
        <taxon>Ramlibacter</taxon>
    </lineage>
</organism>
<dbReference type="InterPro" id="IPR036909">
    <property type="entry name" value="Cyt_c-like_dom_sf"/>
</dbReference>
<dbReference type="PROSITE" id="PS51257">
    <property type="entry name" value="PROKAR_LIPOPROTEIN"/>
    <property type="match status" value="1"/>
</dbReference>
<feature type="chain" id="PRO_5046265577" evidence="1">
    <location>
        <begin position="23"/>
        <end position="109"/>
    </location>
</feature>
<name>A0ABR9SB58_9BURK</name>
<dbReference type="RefSeq" id="WP_193779133.1">
    <property type="nucleotide sequence ID" value="NZ_JADDOJ010000007.1"/>
</dbReference>
<dbReference type="Gene3D" id="1.10.760.10">
    <property type="entry name" value="Cytochrome c-like domain"/>
    <property type="match status" value="1"/>
</dbReference>
<reference evidence="2 3" key="1">
    <citation type="submission" date="2020-10" db="EMBL/GenBank/DDBJ databases">
        <title>Draft genome of Ramlibacter aquaticus LMG 30558.</title>
        <authorList>
            <person name="Props R."/>
        </authorList>
    </citation>
    <scope>NUCLEOTIDE SEQUENCE [LARGE SCALE GENOMIC DNA]</scope>
    <source>
        <strain evidence="2 3">LMG 30558</strain>
    </source>
</reference>
<sequence length="109" mass="11819">MNTRFRFLAALLLAAAACTAGAATKTIQLPPDGAQLTPSPLPGYAKAQVNCVACHSAEYMLYQPPTAPRGYWEAMVKRMKAVFKAPVPDEDMPAIVDYLVKTYGNEKGR</sequence>
<keyword evidence="1" id="KW-0732">Signal</keyword>
<evidence type="ECO:0000313" key="2">
    <source>
        <dbReference type="EMBL" id="MBE7939582.1"/>
    </source>
</evidence>
<protein>
    <submittedName>
        <fullName evidence="2">Cytochrome c, class I</fullName>
    </submittedName>
</protein>
<evidence type="ECO:0000256" key="1">
    <source>
        <dbReference type="SAM" id="SignalP"/>
    </source>
</evidence>
<dbReference type="Proteomes" id="UP000715965">
    <property type="component" value="Unassembled WGS sequence"/>
</dbReference>
<keyword evidence="3" id="KW-1185">Reference proteome</keyword>
<dbReference type="EMBL" id="JADDOJ010000007">
    <property type="protein sequence ID" value="MBE7939582.1"/>
    <property type="molecule type" value="Genomic_DNA"/>
</dbReference>